<sequence>MDARRASFERLDYQLERQDKLNLGFIPCNSPTNDATLVYHWSQIPNSQLQFPSMERPIPLHHPYLQSSFAANLGDSFHSIRTSMQVHPTQPAAVQRVSVAGPSSAIEDALDGVGAQRSRSKTSTVFNWDHQAVLFLIDSKRQEWEEFESTSAHQGIMVIAIEKWRKMHKRHSVYTGGVSKKSHSMVDGDIHTPTDSVNRTPEQNDQDNEEEALVEQPPIVPPSGCLLPPDATRVSNLGKRKKFVAKQDAIVDAIADFSTQLVDVERSRQACESEQLCPPDSSILIGVLCAIQTVLEYYEEEEEMLSEGPGKQLKTSGIYLLATPALSRCFPAIVAQFLLLPSAIASGIMREGVEAIIAELGPEYLKWPSTSEMIKVSNGFQLRSGLPNVQGAVDGTFIRIRAPPTGITSDVSWASKIVHACCVLHNLLVKHCIAASRHILDEVEAQLDRSVAGTTGHRPGDSSEEVEPAPDGYNVGSTPTLAEKLELTSSSWSKDETLPVPNLHVSAFLFTSA</sequence>
<feature type="compositionally biased region" description="Polar residues" evidence="1">
    <location>
        <begin position="193"/>
        <end position="203"/>
    </location>
</feature>
<evidence type="ECO:0008006" key="4">
    <source>
        <dbReference type="Google" id="ProtNLM"/>
    </source>
</evidence>
<proteinExistence type="predicted"/>
<feature type="compositionally biased region" description="Acidic residues" evidence="1">
    <location>
        <begin position="204"/>
        <end position="213"/>
    </location>
</feature>
<feature type="region of interest" description="Disordered" evidence="1">
    <location>
        <begin position="451"/>
        <end position="477"/>
    </location>
</feature>
<dbReference type="AlphaFoldDB" id="A0ABD1Z4I0"/>
<dbReference type="Proteomes" id="UP001605036">
    <property type="component" value="Unassembled WGS sequence"/>
</dbReference>
<reference evidence="2 3" key="1">
    <citation type="submission" date="2024-09" db="EMBL/GenBank/DDBJ databases">
        <title>Chromosome-scale assembly of Riccia fluitans.</title>
        <authorList>
            <person name="Paukszto L."/>
            <person name="Sawicki J."/>
            <person name="Karawczyk K."/>
            <person name="Piernik-Szablinska J."/>
            <person name="Szczecinska M."/>
            <person name="Mazdziarz M."/>
        </authorList>
    </citation>
    <scope>NUCLEOTIDE SEQUENCE [LARGE SCALE GENOMIC DNA]</scope>
    <source>
        <strain evidence="2">Rf_01</strain>
        <tissue evidence="2">Aerial parts of the thallus</tissue>
    </source>
</reference>
<name>A0ABD1Z4I0_9MARC</name>
<evidence type="ECO:0000256" key="1">
    <source>
        <dbReference type="SAM" id="MobiDB-lite"/>
    </source>
</evidence>
<accession>A0ABD1Z4I0</accession>
<dbReference type="EMBL" id="JBHFFA010000002">
    <property type="protein sequence ID" value="KAL2642675.1"/>
    <property type="molecule type" value="Genomic_DNA"/>
</dbReference>
<gene>
    <name evidence="2" type="ORF">R1flu_010262</name>
</gene>
<protein>
    <recommendedName>
        <fullName evidence="4">DDE Tnp4 domain-containing protein</fullName>
    </recommendedName>
</protein>
<comment type="caution">
    <text evidence="2">The sequence shown here is derived from an EMBL/GenBank/DDBJ whole genome shotgun (WGS) entry which is preliminary data.</text>
</comment>
<feature type="region of interest" description="Disordered" evidence="1">
    <location>
        <begin position="176"/>
        <end position="226"/>
    </location>
</feature>
<evidence type="ECO:0000313" key="3">
    <source>
        <dbReference type="Proteomes" id="UP001605036"/>
    </source>
</evidence>
<keyword evidence="3" id="KW-1185">Reference proteome</keyword>
<organism evidence="2 3">
    <name type="scientific">Riccia fluitans</name>
    <dbReference type="NCBI Taxonomy" id="41844"/>
    <lineage>
        <taxon>Eukaryota</taxon>
        <taxon>Viridiplantae</taxon>
        <taxon>Streptophyta</taxon>
        <taxon>Embryophyta</taxon>
        <taxon>Marchantiophyta</taxon>
        <taxon>Marchantiopsida</taxon>
        <taxon>Marchantiidae</taxon>
        <taxon>Marchantiales</taxon>
        <taxon>Ricciaceae</taxon>
        <taxon>Riccia</taxon>
    </lineage>
</organism>
<evidence type="ECO:0000313" key="2">
    <source>
        <dbReference type="EMBL" id="KAL2642675.1"/>
    </source>
</evidence>